<evidence type="ECO:0000259" key="1">
    <source>
        <dbReference type="Pfam" id="PF13843"/>
    </source>
</evidence>
<dbReference type="PANTHER" id="PTHR47272:SF2">
    <property type="entry name" value="PIGGYBAC TRANSPOSABLE ELEMENT-DERIVED PROTEIN 3-LIKE"/>
    <property type="match status" value="1"/>
</dbReference>
<dbReference type="EMBL" id="JBHFQA010000019">
    <property type="protein sequence ID" value="KAL2082780.1"/>
    <property type="molecule type" value="Genomic_DNA"/>
</dbReference>
<sequence>MLDFEVFQGKNTFWDQTQGIAVASVLRMVETVPPGSHLFFDRYFTTMKLMDTLQAKSFPTTGTLMMNRVHKECKLPGDKMMKKQGRGATVSMVRKKPKLSITKWYDNKSVIMASTVHGRDPEDICTRWCKKEKKYVQVKRPVVIKQYNDNMGGVDLCDHGVDLCDRMLSFYSMSNRTTKWTTNYGYQACREVQK</sequence>
<protein>
    <recommendedName>
        <fullName evidence="1">PiggyBac transposable element-derived protein domain-containing protein</fullName>
    </recommendedName>
</protein>
<evidence type="ECO:0000313" key="2">
    <source>
        <dbReference type="EMBL" id="KAL2082780.1"/>
    </source>
</evidence>
<accession>A0ABD1J889</accession>
<dbReference type="Pfam" id="PF13843">
    <property type="entry name" value="DDE_Tnp_1_7"/>
    <property type="match status" value="1"/>
</dbReference>
<dbReference type="PANTHER" id="PTHR47272">
    <property type="entry name" value="DDE_TNP_1_7 DOMAIN-CONTAINING PROTEIN"/>
    <property type="match status" value="1"/>
</dbReference>
<keyword evidence="3" id="KW-1185">Reference proteome</keyword>
<name>A0ABD1J889_9TELE</name>
<feature type="domain" description="PiggyBac transposable element-derived protein" evidence="1">
    <location>
        <begin position="16"/>
        <end position="182"/>
    </location>
</feature>
<dbReference type="InterPro" id="IPR029526">
    <property type="entry name" value="PGBD"/>
</dbReference>
<dbReference type="AlphaFoldDB" id="A0ABD1J889"/>
<gene>
    <name evidence="2" type="ORF">ACEWY4_022598</name>
</gene>
<comment type="caution">
    <text evidence="2">The sequence shown here is derived from an EMBL/GenBank/DDBJ whole genome shotgun (WGS) entry which is preliminary data.</text>
</comment>
<dbReference type="Proteomes" id="UP001591681">
    <property type="component" value="Unassembled WGS sequence"/>
</dbReference>
<evidence type="ECO:0000313" key="3">
    <source>
        <dbReference type="Proteomes" id="UP001591681"/>
    </source>
</evidence>
<organism evidence="2 3">
    <name type="scientific">Coilia grayii</name>
    <name type="common">Gray's grenadier anchovy</name>
    <dbReference type="NCBI Taxonomy" id="363190"/>
    <lineage>
        <taxon>Eukaryota</taxon>
        <taxon>Metazoa</taxon>
        <taxon>Chordata</taxon>
        <taxon>Craniata</taxon>
        <taxon>Vertebrata</taxon>
        <taxon>Euteleostomi</taxon>
        <taxon>Actinopterygii</taxon>
        <taxon>Neopterygii</taxon>
        <taxon>Teleostei</taxon>
        <taxon>Clupei</taxon>
        <taxon>Clupeiformes</taxon>
        <taxon>Clupeoidei</taxon>
        <taxon>Engraulidae</taxon>
        <taxon>Coilinae</taxon>
        <taxon>Coilia</taxon>
    </lineage>
</organism>
<proteinExistence type="predicted"/>
<reference evidence="2 3" key="1">
    <citation type="submission" date="2024-09" db="EMBL/GenBank/DDBJ databases">
        <title>A chromosome-level genome assembly of Gray's grenadier anchovy, Coilia grayii.</title>
        <authorList>
            <person name="Fu Z."/>
        </authorList>
    </citation>
    <scope>NUCLEOTIDE SEQUENCE [LARGE SCALE GENOMIC DNA]</scope>
    <source>
        <strain evidence="2">G4</strain>
        <tissue evidence="2">Muscle</tissue>
    </source>
</reference>